<dbReference type="EMBL" id="MN873038">
    <property type="protein sequence ID" value="QIC20287.1"/>
    <property type="molecule type" value="Genomic_DNA"/>
</dbReference>
<organism evidence="1">
    <name type="scientific">Tricholoma saponaceum</name>
    <dbReference type="NCBI Taxonomy" id="113602"/>
    <lineage>
        <taxon>Eukaryota</taxon>
        <taxon>Fungi</taxon>
        <taxon>Dikarya</taxon>
        <taxon>Basidiomycota</taxon>
        <taxon>Agaricomycotina</taxon>
        <taxon>Agaricomycetes</taxon>
        <taxon>Agaricomycetidae</taxon>
        <taxon>Agaricales</taxon>
        <taxon>Tricholomatineae</taxon>
        <taxon>Tricholomataceae</taxon>
        <taxon>Tricholoma</taxon>
    </lineage>
</organism>
<keyword evidence="1" id="KW-0496">Mitochondrion</keyword>
<geneLocation type="mitochondrion" evidence="1"/>
<reference evidence="1" key="1">
    <citation type="journal article" date="2021" name="Front. Genet.">
        <title>Comparative Mitogenomic Analysis Reveals Dynamics of Intron Within and Between Tricholoma Species and Phylogeny of Basidiomycota.</title>
        <authorList>
            <person name="Huang W."/>
            <person name="Feng H."/>
            <person name="Tu W."/>
            <person name="Xiong C."/>
            <person name="Jin X."/>
            <person name="Li P."/>
            <person name="Wang X."/>
            <person name="Li Q."/>
        </authorList>
    </citation>
    <scope>NUCLEOTIDE SEQUENCE</scope>
</reference>
<accession>A0A6C0W3S3</accession>
<evidence type="ECO:0000313" key="1">
    <source>
        <dbReference type="EMBL" id="QIC20287.1"/>
    </source>
</evidence>
<dbReference type="RefSeq" id="YP_009739443.1">
    <property type="nucleotide sequence ID" value="NC_046502.1"/>
</dbReference>
<protein>
    <submittedName>
        <fullName evidence="1">Uncharacterized protein</fullName>
    </submittedName>
</protein>
<name>A0A6C0W3S3_9AGAR</name>
<proteinExistence type="predicted"/>
<gene>
    <name evidence="1" type="primary">orf293</name>
</gene>
<sequence>MNTNIKTNISENIEWKKELFTNPDITNKNIICNFKLSKKIHGGNKVVIASTYFLNRKLILGERNLMIISKLNDFYNIYNNCVIIIVRNDIAKDNFNIVDYSWGRTNFRIVVHLVRYKTFFDRVYEKNHSLDSDKDVHKVIIFQDYTWSEILLYFKLKGILVSGGDVVRRHSLSYNQYRLSLFIHLINVMNNFYINSEGIVRRKSKYNIADDYKFMNHSKEMYNTSNLDFRDAKFKDIMRSHIDFTHKKISDEIGLFLEYSKNKDEFIKYMENKKDQNMNLNNNNLINKPKMTN</sequence>
<dbReference type="GeneID" id="44802838"/>
<dbReference type="AlphaFoldDB" id="A0A6C0W3S3"/>